<evidence type="ECO:0000313" key="7">
    <source>
        <dbReference type="Proteomes" id="UP000002748"/>
    </source>
</evidence>
<dbReference type="PANTHER" id="PTHR43840:SF12">
    <property type="entry name" value="CATION DIFFUSION FACILITATOR 1 (AFU_ORTHOLOGUE AFUA_1G14440)"/>
    <property type="match status" value="1"/>
</dbReference>
<dbReference type="PANTHER" id="PTHR43840">
    <property type="entry name" value="MITOCHONDRIAL METAL TRANSPORTER 1-RELATED"/>
    <property type="match status" value="1"/>
</dbReference>
<organism evidence="6 7">
    <name type="scientific">Trichosporon asahii var. asahii (strain ATCC 90039 / CBS 2479 / JCM 2466 / KCTC 7840 / NBRC 103889/ NCYC 2677 / UAMH 7654)</name>
    <name type="common">Yeast</name>
    <dbReference type="NCBI Taxonomy" id="1186058"/>
    <lineage>
        <taxon>Eukaryota</taxon>
        <taxon>Fungi</taxon>
        <taxon>Dikarya</taxon>
        <taxon>Basidiomycota</taxon>
        <taxon>Agaricomycotina</taxon>
        <taxon>Tremellomycetes</taxon>
        <taxon>Trichosporonales</taxon>
        <taxon>Trichosporonaceae</taxon>
        <taxon>Trichosporon</taxon>
    </lineage>
</organism>
<dbReference type="VEuPathDB" id="FungiDB:A1Q1_02915"/>
<gene>
    <name evidence="6" type="ORF">A1Q1_02915</name>
</gene>
<comment type="subcellular location">
    <subcellularLocation>
        <location evidence="1">Membrane</location>
        <topology evidence="1">Multi-pass membrane protein</topology>
    </subcellularLocation>
</comment>
<accession>J4UBB0</accession>
<dbReference type="Gene3D" id="1.20.1510.10">
    <property type="entry name" value="Cation efflux protein transmembrane domain"/>
    <property type="match status" value="1"/>
</dbReference>
<dbReference type="OrthoDB" id="78296at2759"/>
<dbReference type="InterPro" id="IPR050291">
    <property type="entry name" value="CDF_Transporter"/>
</dbReference>
<evidence type="ECO:0000313" key="6">
    <source>
        <dbReference type="EMBL" id="EJT48105.1"/>
    </source>
</evidence>
<dbReference type="AlphaFoldDB" id="J4UBB0"/>
<dbReference type="GeneID" id="25986428"/>
<proteinExistence type="predicted"/>
<evidence type="ECO:0000256" key="5">
    <source>
        <dbReference type="ARBA" id="ARBA00023136"/>
    </source>
</evidence>
<evidence type="ECO:0000256" key="3">
    <source>
        <dbReference type="ARBA" id="ARBA00022692"/>
    </source>
</evidence>
<keyword evidence="3" id="KW-0812">Transmembrane</keyword>
<dbReference type="KEGG" id="tasa:A1Q1_02915"/>
<dbReference type="EMBL" id="ALBS01000212">
    <property type="protein sequence ID" value="EJT48105.1"/>
    <property type="molecule type" value="Genomic_DNA"/>
</dbReference>
<dbReference type="Proteomes" id="UP000002748">
    <property type="component" value="Unassembled WGS sequence"/>
</dbReference>
<evidence type="ECO:0000256" key="4">
    <source>
        <dbReference type="ARBA" id="ARBA00022989"/>
    </source>
</evidence>
<keyword evidence="5" id="KW-0472">Membrane</keyword>
<sequence length="175" mass="18943">MSITATMTAPVLSPDVDLELMNMDTVVSREAGESDPLLLRQKVKSAAEIDGLRKRKAGKVASFYENQNEHIDNLLKPMDVHTAEARDAGEAAALKVKIAVNVSFAANICLAALQLYAAISSLSLALFASCVDAADKTVFDPFANLILWSAHRASKRANEKKWPARGSRFETSVLP</sequence>
<evidence type="ECO:0000256" key="1">
    <source>
        <dbReference type="ARBA" id="ARBA00004141"/>
    </source>
</evidence>
<dbReference type="SUPFAM" id="SSF161111">
    <property type="entry name" value="Cation efflux protein transmembrane domain-like"/>
    <property type="match status" value="1"/>
</dbReference>
<keyword evidence="2" id="KW-0813">Transport</keyword>
<dbReference type="GO" id="GO:0008324">
    <property type="term" value="F:monoatomic cation transmembrane transporter activity"/>
    <property type="evidence" value="ECO:0007669"/>
    <property type="project" value="TreeGrafter"/>
</dbReference>
<keyword evidence="4" id="KW-1133">Transmembrane helix</keyword>
<dbReference type="InterPro" id="IPR027469">
    <property type="entry name" value="Cation_efflux_TMD_sf"/>
</dbReference>
<dbReference type="GO" id="GO:0016020">
    <property type="term" value="C:membrane"/>
    <property type="evidence" value="ECO:0007669"/>
    <property type="project" value="UniProtKB-SubCell"/>
</dbReference>
<comment type="caution">
    <text evidence="6">The sequence shown here is derived from an EMBL/GenBank/DDBJ whole genome shotgun (WGS) entry which is preliminary data.</text>
</comment>
<evidence type="ECO:0000256" key="2">
    <source>
        <dbReference type="ARBA" id="ARBA00022448"/>
    </source>
</evidence>
<protein>
    <submittedName>
        <fullName evidence="6">Uncharacterized protein</fullName>
    </submittedName>
</protein>
<dbReference type="HOGENOM" id="CLU_1496829_0_0_1"/>
<dbReference type="RefSeq" id="XP_014179619.1">
    <property type="nucleotide sequence ID" value="XM_014324144.1"/>
</dbReference>
<reference evidence="6 7" key="1">
    <citation type="journal article" date="2012" name="Eukaryot. Cell">
        <title>Draft genome sequence of CBS 2479, the standard type strain of Trichosporon asahii.</title>
        <authorList>
            <person name="Yang R.Y."/>
            <person name="Li H.T."/>
            <person name="Zhu H."/>
            <person name="Zhou G.P."/>
            <person name="Wang M."/>
            <person name="Wang L."/>
        </authorList>
    </citation>
    <scope>NUCLEOTIDE SEQUENCE [LARGE SCALE GENOMIC DNA]</scope>
    <source>
        <strain evidence="7">ATCC 90039 / CBS 2479 / JCM 2466 / KCTC 7840 / NCYC 2677 / UAMH 7654</strain>
    </source>
</reference>
<name>J4UBB0_TRIAS</name>